<evidence type="ECO:0000313" key="3">
    <source>
        <dbReference type="Proteomes" id="UP000006620"/>
    </source>
</evidence>
<reference evidence="3" key="1">
    <citation type="submission" date="2011-06" db="EMBL/GenBank/DDBJ databases">
        <title>Complete genome sequence of Paenibacillus mucilaginosus KNP414.</title>
        <authorList>
            <person name="Wang J."/>
            <person name="Hu S."/>
            <person name="Hu X."/>
            <person name="Zhang B."/>
            <person name="Dong D."/>
            <person name="Zhang S."/>
            <person name="Zhao K."/>
            <person name="Wu D."/>
        </authorList>
    </citation>
    <scope>NUCLEOTIDE SEQUENCE [LARGE SCALE GENOMIC DNA]</scope>
    <source>
        <strain evidence="3">KNP414</strain>
    </source>
</reference>
<dbReference type="EMBL" id="CP002869">
    <property type="protein sequence ID" value="AEI43548.1"/>
    <property type="molecule type" value="Genomic_DNA"/>
</dbReference>
<feature type="transmembrane region" description="Helical" evidence="1">
    <location>
        <begin position="150"/>
        <end position="170"/>
    </location>
</feature>
<evidence type="ECO:0000256" key="1">
    <source>
        <dbReference type="SAM" id="Phobius"/>
    </source>
</evidence>
<dbReference type="Pfam" id="PF12730">
    <property type="entry name" value="ABC2_membrane_4"/>
    <property type="match status" value="1"/>
</dbReference>
<dbReference type="PANTHER" id="PTHR37305:SF1">
    <property type="entry name" value="MEMBRANE PROTEIN"/>
    <property type="match status" value="1"/>
</dbReference>
<dbReference type="KEGG" id="pms:KNP414_05023"/>
<protein>
    <submittedName>
        <fullName evidence="2">Uncharacterized protein</fullName>
    </submittedName>
</protein>
<accession>F8F6N2</accession>
<dbReference type="Proteomes" id="UP000006620">
    <property type="component" value="Chromosome"/>
</dbReference>
<feature type="transmembrane region" description="Helical" evidence="1">
    <location>
        <begin position="225"/>
        <end position="244"/>
    </location>
</feature>
<evidence type="ECO:0000313" key="2">
    <source>
        <dbReference type="EMBL" id="AEI43548.1"/>
    </source>
</evidence>
<keyword evidence="1" id="KW-0812">Transmembrane</keyword>
<dbReference type="HOGENOM" id="CLU_1081170_0_0_9"/>
<reference evidence="2 3" key="2">
    <citation type="journal article" date="2013" name="Genome Announc.">
        <title>Genome Sequence of Growth-Improving Paenibacillus mucilaginosus Strain KNP414.</title>
        <authorList>
            <person name="Lu J.J."/>
            <person name="Wang J.F."/>
            <person name="Hu X.F."/>
        </authorList>
    </citation>
    <scope>NUCLEOTIDE SEQUENCE [LARGE SCALE GENOMIC DNA]</scope>
    <source>
        <strain evidence="2 3">KNP414</strain>
    </source>
</reference>
<proteinExistence type="predicted"/>
<sequence length="257" mass="28545">MSGITGVGYAEWLKLRRSKGLWLLLFILLVKHVIEFSVYYQDLAYSPSRLTWSWTYYTHYRQFALGLMPIISGLMVGYVLIGEFQHNTVTGMLTYPIRRSTFLLGKYAAVFLLTVLVYGIDFGLKAAGGLLFGLPPVPWTMWLRYAECGLLLILISFAFVPLFACISLAFRNYIANMAAGTFAAVAGEVVWDVLDAAVRFPFTYPGILVGSLLDIPSRTAGVPELLQGAVGLALIFVLFLAVSLRQLSRMDIHAHEG</sequence>
<dbReference type="PANTHER" id="PTHR37305">
    <property type="entry name" value="INTEGRAL MEMBRANE PROTEIN-RELATED"/>
    <property type="match status" value="1"/>
</dbReference>
<name>F8F6N2_PAEMK</name>
<keyword evidence="1" id="KW-0472">Membrane</keyword>
<dbReference type="RefSeq" id="WP_013918701.1">
    <property type="nucleotide sequence ID" value="NC_015690.1"/>
</dbReference>
<feature type="transmembrane region" description="Helical" evidence="1">
    <location>
        <begin position="21"/>
        <end position="40"/>
    </location>
</feature>
<keyword evidence="1" id="KW-1133">Transmembrane helix</keyword>
<dbReference type="AlphaFoldDB" id="F8F6N2"/>
<feature type="transmembrane region" description="Helical" evidence="1">
    <location>
        <begin position="60"/>
        <end position="81"/>
    </location>
</feature>
<dbReference type="PATRIC" id="fig|1036673.3.peg.4638"/>
<gene>
    <name evidence="2" type="ordered locus">KNP414_05023</name>
</gene>
<organism evidence="2 3">
    <name type="scientific">Paenibacillus mucilaginosus (strain KNP414)</name>
    <dbReference type="NCBI Taxonomy" id="1036673"/>
    <lineage>
        <taxon>Bacteria</taxon>
        <taxon>Bacillati</taxon>
        <taxon>Bacillota</taxon>
        <taxon>Bacilli</taxon>
        <taxon>Bacillales</taxon>
        <taxon>Paenibacillaceae</taxon>
        <taxon>Paenibacillus</taxon>
    </lineage>
</organism>
<feature type="transmembrane region" description="Helical" evidence="1">
    <location>
        <begin position="102"/>
        <end position="120"/>
    </location>
</feature>